<keyword evidence="7" id="KW-0221">Differentiation</keyword>
<dbReference type="Pfam" id="PF22633">
    <property type="entry name" value="F5_F8_type_C_2"/>
    <property type="match status" value="1"/>
</dbReference>
<dbReference type="InterPro" id="IPR011641">
    <property type="entry name" value="Tyr-kin_ephrin_A/B_rcpt-like"/>
</dbReference>
<dbReference type="InterPro" id="IPR000884">
    <property type="entry name" value="TSP1_rpt"/>
</dbReference>
<dbReference type="PROSITE" id="PS50022">
    <property type="entry name" value="FA58C_3"/>
    <property type="match status" value="1"/>
</dbReference>
<dbReference type="Gene3D" id="2.80.10.50">
    <property type="match status" value="2"/>
</dbReference>
<dbReference type="PROSITE" id="PS50825">
    <property type="entry name" value="HYR"/>
    <property type="match status" value="1"/>
</dbReference>
<dbReference type="GO" id="GO:0016020">
    <property type="term" value="C:membrane"/>
    <property type="evidence" value="ECO:0007669"/>
    <property type="project" value="UniProtKB-SubCell"/>
</dbReference>
<keyword evidence="6" id="KW-0677">Repeat</keyword>
<dbReference type="InterPro" id="IPR003599">
    <property type="entry name" value="Ig_sub"/>
</dbReference>
<dbReference type="GO" id="GO:0005576">
    <property type="term" value="C:extracellular region"/>
    <property type="evidence" value="ECO:0007669"/>
    <property type="project" value="UniProtKB-SubCell"/>
</dbReference>
<evidence type="ECO:0000313" key="16">
    <source>
        <dbReference type="EMBL" id="CAB3978528.1"/>
    </source>
</evidence>
<evidence type="ECO:0000256" key="13">
    <source>
        <dbReference type="ARBA" id="ARBA00023180"/>
    </source>
</evidence>
<dbReference type="SUPFAM" id="SSF57535">
    <property type="entry name" value="Complement control module/SCR domain"/>
    <property type="match status" value="2"/>
</dbReference>
<protein>
    <submittedName>
        <fullName evidence="16">Sushi, von Willebrand factor type A, EGF and pentraxin domain-containing 1-like, partial</fullName>
    </submittedName>
</protein>
<dbReference type="InterPro" id="IPR009030">
    <property type="entry name" value="Growth_fac_rcpt_cys_sf"/>
</dbReference>
<dbReference type="InterPro" id="IPR035992">
    <property type="entry name" value="Ricin_B-like_lectins"/>
</dbReference>
<dbReference type="InterPro" id="IPR003598">
    <property type="entry name" value="Ig_sub2"/>
</dbReference>
<evidence type="ECO:0000256" key="3">
    <source>
        <dbReference type="ARBA" id="ARBA00022692"/>
    </source>
</evidence>
<keyword evidence="9" id="KW-0524">Neurogenesis</keyword>
<evidence type="ECO:0000256" key="11">
    <source>
        <dbReference type="ARBA" id="ARBA00023136"/>
    </source>
</evidence>
<proteinExistence type="predicted"/>
<dbReference type="GO" id="GO:0030154">
    <property type="term" value="P:cell differentiation"/>
    <property type="evidence" value="ECO:0007669"/>
    <property type="project" value="UniProtKB-KW"/>
</dbReference>
<dbReference type="PANTHER" id="PTHR24050:SF27">
    <property type="entry name" value="FIBRILLIN-1"/>
    <property type="match status" value="1"/>
</dbReference>
<keyword evidence="3" id="KW-0812">Transmembrane</keyword>
<dbReference type="CDD" id="cd23417">
    <property type="entry name" value="beta-trefoil_Ricin_MytiLec-like"/>
    <property type="match status" value="1"/>
</dbReference>
<dbReference type="InterPro" id="IPR052235">
    <property type="entry name" value="Nephronectin_domain"/>
</dbReference>
<accession>A0A6S7FHA6</accession>
<dbReference type="InterPro" id="IPR013783">
    <property type="entry name" value="Ig-like_fold"/>
</dbReference>
<dbReference type="FunFam" id="2.20.100.10:FF:000007">
    <property type="entry name" value="Thrombospondin 1"/>
    <property type="match status" value="1"/>
</dbReference>
<comment type="subcellular location">
    <subcellularLocation>
        <location evidence="1">Membrane</location>
        <topology evidence="1">Single-pass membrane protein</topology>
    </subcellularLocation>
</comment>
<dbReference type="PROSITE" id="PS51257">
    <property type="entry name" value="PROKAR_LIPOPROTEIN"/>
    <property type="match status" value="1"/>
</dbReference>
<dbReference type="Gene3D" id="2.10.70.10">
    <property type="entry name" value="Complement Module, domain 1"/>
    <property type="match status" value="2"/>
</dbReference>
<dbReference type="SMART" id="SM00209">
    <property type="entry name" value="TSP1"/>
    <property type="match status" value="5"/>
</dbReference>
<dbReference type="SUPFAM" id="SSF57184">
    <property type="entry name" value="Growth factor receptor domain"/>
    <property type="match status" value="1"/>
</dbReference>
<evidence type="ECO:0000256" key="2">
    <source>
        <dbReference type="ARBA" id="ARBA00022536"/>
    </source>
</evidence>
<keyword evidence="17" id="KW-1185">Reference proteome</keyword>
<evidence type="ECO:0000256" key="10">
    <source>
        <dbReference type="ARBA" id="ARBA00022989"/>
    </source>
</evidence>
<dbReference type="SUPFAM" id="SSF57196">
    <property type="entry name" value="EGF/Laminin"/>
    <property type="match status" value="4"/>
</dbReference>
<dbReference type="CDD" id="cd23385">
    <property type="entry name" value="beta-trefoil_Ricin_MRC-like"/>
    <property type="match status" value="1"/>
</dbReference>
<dbReference type="Pfam" id="PF07699">
    <property type="entry name" value="Ephrin_rec_like"/>
    <property type="match status" value="2"/>
</dbReference>
<dbReference type="InterPro" id="IPR000436">
    <property type="entry name" value="Sushi_SCR_CCP_dom"/>
</dbReference>
<dbReference type="PROSITE" id="PS50923">
    <property type="entry name" value="SUSHI"/>
    <property type="match status" value="2"/>
</dbReference>
<dbReference type="Gene3D" id="2.20.100.10">
    <property type="entry name" value="Thrombospondin type-1 (TSP1) repeat"/>
    <property type="match status" value="5"/>
</dbReference>
<dbReference type="Gene3D" id="2.60.40.10">
    <property type="entry name" value="Immunoglobulins"/>
    <property type="match status" value="1"/>
</dbReference>
<keyword evidence="13" id="KW-0325">Glycoprotein</keyword>
<dbReference type="GO" id="GO:0005509">
    <property type="term" value="F:calcium ion binding"/>
    <property type="evidence" value="ECO:0007669"/>
    <property type="project" value="InterPro"/>
</dbReference>
<dbReference type="Pfam" id="PF07645">
    <property type="entry name" value="EGF_CA"/>
    <property type="match status" value="2"/>
</dbReference>
<evidence type="ECO:0000256" key="6">
    <source>
        <dbReference type="ARBA" id="ARBA00022737"/>
    </source>
</evidence>
<dbReference type="CDD" id="cd00054">
    <property type="entry name" value="EGF_CA"/>
    <property type="match status" value="2"/>
</dbReference>
<dbReference type="Gene3D" id="2.10.50.10">
    <property type="entry name" value="Tumor Necrosis Factor Receptor, subunit A, domain 2"/>
    <property type="match status" value="2"/>
</dbReference>
<dbReference type="InterPro" id="IPR018097">
    <property type="entry name" value="EGF_Ca-bd_CS"/>
</dbReference>
<keyword evidence="5" id="KW-0732">Signal</keyword>
<dbReference type="PROSITE" id="PS50026">
    <property type="entry name" value="EGF_3"/>
    <property type="match status" value="1"/>
</dbReference>
<dbReference type="InterPro" id="IPR003410">
    <property type="entry name" value="HYR_dom"/>
</dbReference>
<evidence type="ECO:0000256" key="9">
    <source>
        <dbReference type="ARBA" id="ARBA00022902"/>
    </source>
</evidence>
<evidence type="ECO:0000256" key="8">
    <source>
        <dbReference type="ARBA" id="ARBA00022837"/>
    </source>
</evidence>
<dbReference type="SMART" id="SM00458">
    <property type="entry name" value="RICIN"/>
    <property type="match status" value="1"/>
</dbReference>
<dbReference type="PANTHER" id="PTHR24050">
    <property type="entry name" value="PA14 DOMAIN-CONTAINING PROTEIN"/>
    <property type="match status" value="1"/>
</dbReference>
<dbReference type="Gene3D" id="2.60.120.260">
    <property type="entry name" value="Galactose-binding domain-like"/>
    <property type="match status" value="1"/>
</dbReference>
<dbReference type="FunFam" id="2.20.100.10:FF:000021">
    <property type="entry name" value="semaphorin-5B isoform X1"/>
    <property type="match status" value="1"/>
</dbReference>
<dbReference type="SMART" id="SM00607">
    <property type="entry name" value="FTP"/>
    <property type="match status" value="1"/>
</dbReference>
<evidence type="ECO:0000256" key="14">
    <source>
        <dbReference type="PROSITE-ProRule" id="PRU00076"/>
    </source>
</evidence>
<dbReference type="GO" id="GO:0007399">
    <property type="term" value="P:nervous system development"/>
    <property type="evidence" value="ECO:0007669"/>
    <property type="project" value="UniProtKB-KW"/>
</dbReference>
<sequence>MGRLHLFLVFVVLYLKSVESRDGGWSSWSGWSGCASGQCAGDQKIRTRTCTNPKPDANGAYCPGPNAERADCPVQCNCLLSGGWSEWGQWSICESICGGSVVNRTRRCENPAPKAGGSRCQGNSVETKLECAWPCETGPQDGGWGPWSHWSHCPKPCGLSPGVVITRTRRCNSPPPQNGGKACNGNATEEVLSCFEPCPVDGGLSAWTKWSPCSKTCNRGIQDRSRQCNSPFPNHGGRNCDGDVYQIQACKDRDCPGDRAGGWGPWSSLTPCTEPRYCYKGLQNRTRQCNNPPPLGNGDDCLGLAVETQQCPSPADNCADPSKVLPDEADTDRYESYIGLECETTKKYAVLGSFGHLLPAKILNDDFKDFANILRSGYFAKKVDGDDTKYCFEPQDTLLISQVVVKVKLYKVAPLLPSFDRPAETENVPGISITVDKNIAAKNIEFVCHIAKEYTPVTGFTLVNVLFSFYTEGIRYSFQAKGILTRIENTPFYSKVTQITGQLEATGHGATLAINELSDLAGFPVYQYPQSIQGALKAAGLLNIKLSPASFAYSMKTLSTFRVTGSLNIFGVPVHVEILTNPNKGVRIFAIGFSFDGESFGALSKRLSGYGISFLDVLGIDLQIGVSYAPAAQGVIKVTPEVNYAKQPLHSLIANAIPQDLFIAARVSLPKDCKGNGFCTGCKDLLGPDIAFILTGHIQKESIKVTAGFRDIKLTDDISFSKVQLFVEAKKNGSTNLFKLGFQVEVKIAVNKGIVVDRDGIKSPAPAIHVGGIIEWEITKNTIGGALYMSGLWRQAFGIKWLAIGEIVLGIKWVIGAPYPTGGYFGGKVQLGVDCWTAADFSNDGHCFYAQAYFGIGDPSFVYFKIAAITIGKIFRLVSPNLKLPPPIEDTGFPRGVTFSYASEAVDLRFFKGPNIIKGITFDGAVQILGYTIDAKIIVSEDYILADLKFDPIDWQGILTLSRSPTKKDLGPLFFLEYRKKPFYVNCRFEGFVSVLGISAYANMNLTMTEFQLLVQGNFLNLIKAEVYVAANYAPVFSLLKFYAKVTVDLSGLNKALDQAASAVKGAFDEAQRKLRGAQDHVKRKKEECKRKMSLKCDRCRDLKCKKAENDCKGFLDKAGKWIGGAINAVGNWVKNTAKTIGKALAPVGRFFKKIFSGWKRKREIERMRNELFEQHIRRRRFISKIICEGIVGGGCTAVSVLCEGSCRAVEFIGKGLCHILDVAVIALKAVELACGWISAAIQFVLTQLFRIHSIKFEFGIDNTVGGRITFAAAVDFTIFGKRLNLNVNINLRNPSAAVKETSTKALDDYKNKANPKSKSSTDEKVYDDPNPFSDFELSDQFMIENTQSGTEDEARSGACLYTPSKTKGAVLRLTACNENDERQMFSYNLKGLLVSAHSKLCVDTNGDKVGSVLRQTTCNIQTDNQRFECDLEVRTIKRRRTDLCWMTGETSIYGPGSLVQSSSYKCIHPNSGEKNVPEGTRLVMYSTCSESKIEFGLDDGYLLHTSGKCVKPVSGRITDGVELGLYDNCNGHKFGFTKGGSLKHLGSGKCIQPRDEADVPSDGSRLVLRGKCENNEANNRERYIFTWLPIDNHIELQQCTYFEQARLDQRFEVWDESLATVCSKFSKNLAEQRPTKQSSTAHNGFSSRAVDGKFSTAYSLKSCTHTNDETDPWWQVDLLQEYVITDVTILNRAQYGDRLKNFDVRIGSDSSNYQNNPTCHDRVGQARDNEAVRVQCKPPLPGRYVRVQMFGRGMLTMCEVLVYSRLGGYSDQCLLNNGGCDQICYNSCGRKVQCACGIGYKLAYDKKTCIDVNECLINNGGCQQTCINIPGERLCDCKSGFSLKENSETECEDYNECGLNNAGCEQVCKNTVGSYNCDCRKGFELHTNKAGCKDINECQTDNGDCQHQCHNYAGGYWCSCRNGYKLKADLHGCEEKLCPALVKPFRATLTPEICNNNRANIRRDTACSYSCQIGYQLTGGQTQRTCQIDGTFSGRSPYCKPLYCPKVQAPANGGVLPASCASNPSGSEFGQRCVFYCNSGYELRGPRYKSCQADQSWSEAMESTCERVYKNPWIVCPPYVEIELPADKSKIALGEQWRLPNSNMEKLVVHPSYLSNSYEFRAGKTLVTWTASNLEGSVKSCNYQVFVKDTTPPMISNCPADITQTTDFGLLPITWTEPTFSDNVGITNKLQTKTSGSQFKRGTTTKVHYFVFDAAGNSANCSFTVTIKSRTCVPMAPPKNGRLSGNSRYVRLVCNPGYSFEPTLPYPGTFICREGNFKMYLNREWTIFTRAPDCVATKPVNPDNSCDLGYIFVKSKNRCYPCETGLYHSIADKQCKRCPLNSYNDQQGVVSCQACPKGSVTLNTGSIQKSDCIVQCKPGSFSSNGLNDTTSPCEPCPIGTYQHKTASTLCMPCPQGMTTASTGSPALRDCAAPAKISETVPSSSLTAYVGEELTLECFVDGDPSPTVTVDRLGNPLASGSRVFRTPLLALDGKLIGMEVYIKVVQISDAGTYYCSTQNASGRDYRQFRVDVKAKTKRRSVDDL</sequence>
<dbReference type="Pfam" id="PF00090">
    <property type="entry name" value="TSP_1"/>
    <property type="match status" value="5"/>
</dbReference>
<dbReference type="InterPro" id="IPR007110">
    <property type="entry name" value="Ig-like_dom"/>
</dbReference>
<comment type="caution">
    <text evidence="16">The sequence shown here is derived from an EMBL/GenBank/DDBJ whole genome shotgun (WGS) entry which is preliminary data.</text>
</comment>
<dbReference type="SUPFAM" id="SSF48726">
    <property type="entry name" value="Immunoglobulin"/>
    <property type="match status" value="1"/>
</dbReference>
<evidence type="ECO:0000256" key="7">
    <source>
        <dbReference type="ARBA" id="ARBA00022782"/>
    </source>
</evidence>
<dbReference type="EMBL" id="CACRXK020000121">
    <property type="protein sequence ID" value="CAB3978528.1"/>
    <property type="molecule type" value="Genomic_DNA"/>
</dbReference>
<dbReference type="InterPro" id="IPR001881">
    <property type="entry name" value="EGF-like_Ca-bd_dom"/>
</dbReference>
<keyword evidence="2 14" id="KW-0245">EGF-like domain</keyword>
<dbReference type="CDD" id="cd00033">
    <property type="entry name" value="CCP"/>
    <property type="match status" value="2"/>
</dbReference>
<organism evidence="16 17">
    <name type="scientific">Paramuricea clavata</name>
    <name type="common">Red gorgonian</name>
    <name type="synonym">Violescent sea-whip</name>
    <dbReference type="NCBI Taxonomy" id="317549"/>
    <lineage>
        <taxon>Eukaryota</taxon>
        <taxon>Metazoa</taxon>
        <taxon>Cnidaria</taxon>
        <taxon>Anthozoa</taxon>
        <taxon>Octocorallia</taxon>
        <taxon>Malacalcyonacea</taxon>
        <taxon>Plexauridae</taxon>
        <taxon>Paramuricea</taxon>
    </lineage>
</organism>
<keyword evidence="4" id="KW-0479">Metal-binding</keyword>
<gene>
    <name evidence="16" type="ORF">PACLA_8A064896</name>
</gene>
<dbReference type="Pfam" id="PF13927">
    <property type="entry name" value="Ig_3"/>
    <property type="match status" value="1"/>
</dbReference>
<evidence type="ECO:0000256" key="15">
    <source>
        <dbReference type="PROSITE-ProRule" id="PRU00302"/>
    </source>
</evidence>
<dbReference type="Pfam" id="PF02494">
    <property type="entry name" value="HYR"/>
    <property type="match status" value="1"/>
</dbReference>
<dbReference type="SMART" id="SM00409">
    <property type="entry name" value="IG"/>
    <property type="match status" value="1"/>
</dbReference>
<dbReference type="InterPro" id="IPR000421">
    <property type="entry name" value="FA58C"/>
</dbReference>
<dbReference type="SMART" id="SM00032">
    <property type="entry name" value="CCP"/>
    <property type="match status" value="2"/>
</dbReference>
<keyword evidence="15" id="KW-0768">Sushi</keyword>
<evidence type="ECO:0000256" key="5">
    <source>
        <dbReference type="ARBA" id="ARBA00022729"/>
    </source>
</evidence>
<dbReference type="InterPro" id="IPR049883">
    <property type="entry name" value="NOTCH1_EGF-like"/>
</dbReference>
<dbReference type="InterPro" id="IPR008979">
    <property type="entry name" value="Galactose-bd-like_sf"/>
</dbReference>
<dbReference type="PROSITE" id="PS50092">
    <property type="entry name" value="TSP1"/>
    <property type="match status" value="5"/>
</dbReference>
<dbReference type="Gene3D" id="2.10.25.10">
    <property type="entry name" value="Laminin"/>
    <property type="match status" value="4"/>
</dbReference>
<dbReference type="PROSITE" id="PS50231">
    <property type="entry name" value="RICIN_B_LECTIN"/>
    <property type="match status" value="1"/>
</dbReference>
<evidence type="ECO:0000256" key="12">
    <source>
        <dbReference type="ARBA" id="ARBA00023157"/>
    </source>
</evidence>
<keyword evidence="8" id="KW-0106">Calcium</keyword>
<dbReference type="SMART" id="SM00408">
    <property type="entry name" value="IGc2"/>
    <property type="match status" value="1"/>
</dbReference>
<keyword evidence="10" id="KW-1133">Transmembrane helix</keyword>
<name>A0A6S7FHA6_PARCT</name>
<dbReference type="Pfam" id="PF00652">
    <property type="entry name" value="Ricin_B_lectin"/>
    <property type="match status" value="1"/>
</dbReference>
<dbReference type="PROSITE" id="PS00010">
    <property type="entry name" value="ASX_HYDROXYL"/>
    <property type="match status" value="1"/>
</dbReference>
<comment type="caution">
    <text evidence="14">Lacks conserved residue(s) required for the propagation of feature annotation.</text>
</comment>
<reference evidence="16" key="1">
    <citation type="submission" date="2020-04" db="EMBL/GenBank/DDBJ databases">
        <authorList>
            <person name="Alioto T."/>
            <person name="Alioto T."/>
            <person name="Gomez Garrido J."/>
        </authorList>
    </citation>
    <scope>NUCLEOTIDE SEQUENCE</scope>
    <source>
        <strain evidence="16">A484AB</strain>
    </source>
</reference>
<dbReference type="InterPro" id="IPR000772">
    <property type="entry name" value="Ricin_B_lectin"/>
</dbReference>
<dbReference type="InterPro" id="IPR006585">
    <property type="entry name" value="FTP1"/>
</dbReference>
<dbReference type="FunFam" id="2.20.100.10:FF:000001">
    <property type="entry name" value="semaphorin-5A isoform X1"/>
    <property type="match status" value="2"/>
</dbReference>
<dbReference type="InterPro" id="IPR035976">
    <property type="entry name" value="Sushi/SCR/CCP_sf"/>
</dbReference>
<dbReference type="SMART" id="SM00181">
    <property type="entry name" value="EGF"/>
    <property type="match status" value="5"/>
</dbReference>
<dbReference type="Pfam" id="PF00084">
    <property type="entry name" value="Sushi"/>
    <property type="match status" value="2"/>
</dbReference>
<evidence type="ECO:0000256" key="4">
    <source>
        <dbReference type="ARBA" id="ARBA00022723"/>
    </source>
</evidence>
<dbReference type="SMART" id="SM01411">
    <property type="entry name" value="Ephrin_rec_like"/>
    <property type="match status" value="2"/>
</dbReference>
<evidence type="ECO:0000313" key="17">
    <source>
        <dbReference type="Proteomes" id="UP001152795"/>
    </source>
</evidence>
<dbReference type="OrthoDB" id="547680at2759"/>
<dbReference type="InterPro" id="IPR000152">
    <property type="entry name" value="EGF-type_Asp/Asn_hydroxyl_site"/>
</dbReference>
<evidence type="ECO:0000256" key="1">
    <source>
        <dbReference type="ARBA" id="ARBA00004167"/>
    </source>
</evidence>
<dbReference type="SUPFAM" id="SSF49785">
    <property type="entry name" value="Galactose-binding domain-like"/>
    <property type="match status" value="1"/>
</dbReference>
<dbReference type="SMART" id="SM00179">
    <property type="entry name" value="EGF_CA"/>
    <property type="match status" value="3"/>
</dbReference>
<dbReference type="PROSITE" id="PS01186">
    <property type="entry name" value="EGF_2"/>
    <property type="match status" value="1"/>
</dbReference>
<dbReference type="InterPro" id="IPR036179">
    <property type="entry name" value="Ig-like_dom_sf"/>
</dbReference>
<keyword evidence="12" id="KW-1015">Disulfide bond</keyword>
<dbReference type="PROSITE" id="PS01187">
    <property type="entry name" value="EGF_CA"/>
    <property type="match status" value="1"/>
</dbReference>
<dbReference type="InterPro" id="IPR000742">
    <property type="entry name" value="EGF"/>
</dbReference>
<dbReference type="FunFam" id="2.10.25.10:FF:000240">
    <property type="entry name" value="Vitamin K-dependent protein S"/>
    <property type="match status" value="1"/>
</dbReference>
<dbReference type="SUPFAM" id="SSF82895">
    <property type="entry name" value="TSP-1 type 1 repeat"/>
    <property type="match status" value="5"/>
</dbReference>
<dbReference type="InterPro" id="IPR036383">
    <property type="entry name" value="TSP1_rpt_sf"/>
</dbReference>
<keyword evidence="11" id="KW-0472">Membrane</keyword>
<dbReference type="Proteomes" id="UP001152795">
    <property type="component" value="Unassembled WGS sequence"/>
</dbReference>
<dbReference type="PROSITE" id="PS50835">
    <property type="entry name" value="IG_LIKE"/>
    <property type="match status" value="1"/>
</dbReference>
<dbReference type="SUPFAM" id="SSF50370">
    <property type="entry name" value="Ricin B-like lectins"/>
    <property type="match status" value="2"/>
</dbReference>